<accession>A0A6A5WQL8</accession>
<dbReference type="InterPro" id="IPR002347">
    <property type="entry name" value="SDR_fam"/>
</dbReference>
<dbReference type="AlphaFoldDB" id="A0A6A5WQL8"/>
<gene>
    <name evidence="4" type="ORF">P154DRAFT_99876</name>
</gene>
<organism evidence="4 5">
    <name type="scientific">Amniculicola lignicola CBS 123094</name>
    <dbReference type="NCBI Taxonomy" id="1392246"/>
    <lineage>
        <taxon>Eukaryota</taxon>
        <taxon>Fungi</taxon>
        <taxon>Dikarya</taxon>
        <taxon>Ascomycota</taxon>
        <taxon>Pezizomycotina</taxon>
        <taxon>Dothideomycetes</taxon>
        <taxon>Pleosporomycetidae</taxon>
        <taxon>Pleosporales</taxon>
        <taxon>Amniculicolaceae</taxon>
        <taxon>Amniculicola</taxon>
    </lineage>
</organism>
<dbReference type="PRINTS" id="PR00081">
    <property type="entry name" value="GDHRDH"/>
</dbReference>
<dbReference type="OrthoDB" id="191139at2759"/>
<evidence type="ECO:0000256" key="1">
    <source>
        <dbReference type="ARBA" id="ARBA00006484"/>
    </source>
</evidence>
<dbReference type="Gene3D" id="3.40.50.720">
    <property type="entry name" value="NAD(P)-binding Rossmann-like Domain"/>
    <property type="match status" value="1"/>
</dbReference>
<dbReference type="PANTHER" id="PTHR24320">
    <property type="entry name" value="RETINOL DEHYDROGENASE"/>
    <property type="match status" value="1"/>
</dbReference>
<dbReference type="GO" id="GO:0016491">
    <property type="term" value="F:oxidoreductase activity"/>
    <property type="evidence" value="ECO:0007669"/>
    <property type="project" value="UniProtKB-KW"/>
</dbReference>
<comment type="similarity">
    <text evidence="1">Belongs to the short-chain dehydrogenases/reductases (SDR) family.</text>
</comment>
<dbReference type="Proteomes" id="UP000799779">
    <property type="component" value="Unassembled WGS sequence"/>
</dbReference>
<name>A0A6A5WQL8_9PLEO</name>
<keyword evidence="2" id="KW-0521">NADP</keyword>
<proteinExistence type="inferred from homology"/>
<reference evidence="4" key="1">
    <citation type="journal article" date="2020" name="Stud. Mycol.">
        <title>101 Dothideomycetes genomes: a test case for predicting lifestyles and emergence of pathogens.</title>
        <authorList>
            <person name="Haridas S."/>
            <person name="Albert R."/>
            <person name="Binder M."/>
            <person name="Bloem J."/>
            <person name="Labutti K."/>
            <person name="Salamov A."/>
            <person name="Andreopoulos B."/>
            <person name="Baker S."/>
            <person name="Barry K."/>
            <person name="Bills G."/>
            <person name="Bluhm B."/>
            <person name="Cannon C."/>
            <person name="Castanera R."/>
            <person name="Culley D."/>
            <person name="Daum C."/>
            <person name="Ezra D."/>
            <person name="Gonzalez J."/>
            <person name="Henrissat B."/>
            <person name="Kuo A."/>
            <person name="Liang C."/>
            <person name="Lipzen A."/>
            <person name="Lutzoni F."/>
            <person name="Magnuson J."/>
            <person name="Mondo S."/>
            <person name="Nolan M."/>
            <person name="Ohm R."/>
            <person name="Pangilinan J."/>
            <person name="Park H.-J."/>
            <person name="Ramirez L."/>
            <person name="Alfaro M."/>
            <person name="Sun H."/>
            <person name="Tritt A."/>
            <person name="Yoshinaga Y."/>
            <person name="Zwiers L.-H."/>
            <person name="Turgeon B."/>
            <person name="Goodwin S."/>
            <person name="Spatafora J."/>
            <person name="Crous P."/>
            <person name="Grigoriev I."/>
        </authorList>
    </citation>
    <scope>NUCLEOTIDE SEQUENCE</scope>
    <source>
        <strain evidence="4">CBS 123094</strain>
    </source>
</reference>
<evidence type="ECO:0000256" key="3">
    <source>
        <dbReference type="ARBA" id="ARBA00023002"/>
    </source>
</evidence>
<dbReference type="InterPro" id="IPR036291">
    <property type="entry name" value="NAD(P)-bd_dom_sf"/>
</dbReference>
<evidence type="ECO:0000256" key="2">
    <source>
        <dbReference type="ARBA" id="ARBA00022857"/>
    </source>
</evidence>
<evidence type="ECO:0000313" key="4">
    <source>
        <dbReference type="EMBL" id="KAF2003214.1"/>
    </source>
</evidence>
<keyword evidence="5" id="KW-1185">Reference proteome</keyword>
<keyword evidence="3" id="KW-0560">Oxidoreductase</keyword>
<sequence length="337" mass="36437">MGNVASAFWDQTYFIEKPRFTEKDLGDQTGKVHIITGGYTGIGLELTRLLYPLNATIYIAGRSPSKAATAISTLQAAFPSSTGKLVFLQLDLSDLTTIKPAVETFLGKETRLDTLTNNAGVMVCPPEWTSAQGYDMQTATNVYGPFLLTLLLGPILARTARVAETGTVRVTWAGSFAVELLTPEGGVQFVNAQEGEGRLKGVKEGVNGEACYGQSKAANVMLGVEAGRRWGGEGILSVSFNPGNLASELDRHLGWFQILLVKTMRHPVYLGAYTELFAGWSPEITPEKNGSYIIPWGRLGLIYNRKLAAAIKPVSDGGNGNSKKLWEVCENLVRPFA</sequence>
<dbReference type="SUPFAM" id="SSF51735">
    <property type="entry name" value="NAD(P)-binding Rossmann-fold domains"/>
    <property type="match status" value="1"/>
</dbReference>
<dbReference type="Pfam" id="PF00106">
    <property type="entry name" value="adh_short"/>
    <property type="match status" value="1"/>
</dbReference>
<protein>
    <submittedName>
        <fullName evidence="4">NAD(P)-binding protein</fullName>
    </submittedName>
</protein>
<dbReference type="PANTHER" id="PTHR24320:SF236">
    <property type="entry name" value="SHORT-CHAIN DEHYDROGENASE-RELATED"/>
    <property type="match status" value="1"/>
</dbReference>
<evidence type="ECO:0000313" key="5">
    <source>
        <dbReference type="Proteomes" id="UP000799779"/>
    </source>
</evidence>
<dbReference type="EMBL" id="ML977573">
    <property type="protein sequence ID" value="KAF2003214.1"/>
    <property type="molecule type" value="Genomic_DNA"/>
</dbReference>